<organism evidence="1 2">
    <name type="scientific">Brachionus plicatilis</name>
    <name type="common">Marine rotifer</name>
    <name type="synonym">Brachionus muelleri</name>
    <dbReference type="NCBI Taxonomy" id="10195"/>
    <lineage>
        <taxon>Eukaryota</taxon>
        <taxon>Metazoa</taxon>
        <taxon>Spiralia</taxon>
        <taxon>Gnathifera</taxon>
        <taxon>Rotifera</taxon>
        <taxon>Eurotatoria</taxon>
        <taxon>Monogononta</taxon>
        <taxon>Pseudotrocha</taxon>
        <taxon>Ploima</taxon>
        <taxon>Brachionidae</taxon>
        <taxon>Brachionus</taxon>
    </lineage>
</organism>
<gene>
    <name evidence="1" type="ORF">BpHYR1_024221</name>
</gene>
<dbReference type="AlphaFoldDB" id="A0A3M7PDJ3"/>
<evidence type="ECO:0000313" key="2">
    <source>
        <dbReference type="Proteomes" id="UP000276133"/>
    </source>
</evidence>
<reference evidence="1 2" key="1">
    <citation type="journal article" date="2018" name="Sci. Rep.">
        <title>Genomic signatures of local adaptation to the degree of environmental predictability in rotifers.</title>
        <authorList>
            <person name="Franch-Gras L."/>
            <person name="Hahn C."/>
            <person name="Garcia-Roger E.M."/>
            <person name="Carmona M.J."/>
            <person name="Serra M."/>
            <person name="Gomez A."/>
        </authorList>
    </citation>
    <scope>NUCLEOTIDE SEQUENCE [LARGE SCALE GENOMIC DNA]</scope>
    <source>
        <strain evidence="1">HYR1</strain>
    </source>
</reference>
<protein>
    <submittedName>
        <fullName evidence="1">Uncharacterized protein</fullName>
    </submittedName>
</protein>
<proteinExistence type="predicted"/>
<comment type="caution">
    <text evidence="1">The sequence shown here is derived from an EMBL/GenBank/DDBJ whole genome shotgun (WGS) entry which is preliminary data.</text>
</comment>
<keyword evidence="2" id="KW-1185">Reference proteome</keyword>
<accession>A0A3M7PDJ3</accession>
<dbReference type="Proteomes" id="UP000276133">
    <property type="component" value="Unassembled WGS sequence"/>
</dbReference>
<dbReference type="EMBL" id="REGN01011662">
    <property type="protein sequence ID" value="RMZ97073.1"/>
    <property type="molecule type" value="Genomic_DNA"/>
</dbReference>
<evidence type="ECO:0000313" key="1">
    <source>
        <dbReference type="EMBL" id="RMZ97073.1"/>
    </source>
</evidence>
<name>A0A3M7PDJ3_BRAPC</name>
<sequence length="98" mass="11678">MYRRRLLDTNRNLDTYYKYVLLINTFCFPGGCNQLSVKRLSKDIGFELIINKKSLVFETHSQVLIKCKINARDFDKIKIYFHANLELLQIKSIKIDKF</sequence>